<gene>
    <name evidence="1" type="ORF">TU35_004520</name>
</gene>
<organism evidence="1 2">
    <name type="scientific">Thermoproteus sp. AZ2</name>
    <dbReference type="NCBI Taxonomy" id="1609232"/>
    <lineage>
        <taxon>Archaea</taxon>
        <taxon>Thermoproteota</taxon>
        <taxon>Thermoprotei</taxon>
        <taxon>Thermoproteales</taxon>
        <taxon>Thermoproteaceae</taxon>
        <taxon>Thermoproteus</taxon>
    </lineage>
</organism>
<evidence type="ECO:0000313" key="1">
    <source>
        <dbReference type="EMBL" id="MFB6490504.1"/>
    </source>
</evidence>
<name>A0ACC6V1A2_9CREN</name>
<dbReference type="EMBL" id="JZWT02000009">
    <property type="protein sequence ID" value="MFB6490504.1"/>
    <property type="molecule type" value="Genomic_DNA"/>
</dbReference>
<reference evidence="1" key="1">
    <citation type="submission" date="2024-07" db="EMBL/GenBank/DDBJ databases">
        <title>Metagenome and Metagenome-Assembled Genomes of Archaea from a hot spring from the geothermal field of Los Azufres, Mexico.</title>
        <authorList>
            <person name="Marin-Paredes R."/>
            <person name="Martinez-Romero E."/>
            <person name="Servin-Garciduenas L.E."/>
        </authorList>
    </citation>
    <scope>NUCLEOTIDE SEQUENCE</scope>
</reference>
<keyword evidence="1" id="KW-0012">Acyltransferase</keyword>
<comment type="caution">
    <text evidence="1">The sequence shown here is derived from an EMBL/GenBank/DDBJ whole genome shotgun (WGS) entry which is preliminary data.</text>
</comment>
<protein>
    <submittedName>
        <fullName evidence="1">2-isopropylmalate synthase</fullName>
        <ecNumber evidence="1">2.3.3.13</ecNumber>
    </submittedName>
</protein>
<dbReference type="EC" id="2.3.3.13" evidence="1"/>
<keyword evidence="1" id="KW-0808">Transferase</keyword>
<sequence length="374" mass="40719">MKIFDTTLRDGEQMPGVSLTLEEKVEIGLALDDLRVDYIEAGFAAVSPEEAEAIKRIAGEAIYAEVVSLARANKGDIDAAASAEADMIHVFIATSDIHMKHKLKMGREEVLSRIAESVEYAKSYGVRVLFSAEDATRSDLAFLAEALDTAVRAGADEINVPDTVGVMTPSRMKYLIEMLRGRIKAPIHVHCHDDFGMAVANTISAIEAGADVAQVTVNGFGERGGNAALEEVVAAAHFLLGLRTGVRLEKLYETSRLVARLFGIRLQPNKAVVGDNAFSHESGIHVHGVLNNPFTYEPMMPEAVGNRRRIVLGKHSGRHSVEWALKQLGYEPAPDLVNYVLKRVKEYASRKISVDESLLASIVKEYAAVAPRAN</sequence>
<proteinExistence type="predicted"/>
<accession>A0ACC6V1A2</accession>
<dbReference type="Proteomes" id="UP000033636">
    <property type="component" value="Unassembled WGS sequence"/>
</dbReference>
<evidence type="ECO:0000313" key="2">
    <source>
        <dbReference type="Proteomes" id="UP000033636"/>
    </source>
</evidence>